<dbReference type="AlphaFoldDB" id="A0A834WDT7"/>
<feature type="coiled-coil region" evidence="3">
    <location>
        <begin position="13"/>
        <end position="47"/>
    </location>
</feature>
<evidence type="ECO:0000256" key="3">
    <source>
        <dbReference type="SAM" id="Coils"/>
    </source>
</evidence>
<keyword evidence="2" id="KW-0143">Chaperone</keyword>
<reference evidence="4" key="1">
    <citation type="submission" date="2020-09" db="EMBL/GenBank/DDBJ databases">
        <title>Genome-Enabled Discovery of Anthraquinone Biosynthesis in Senna tora.</title>
        <authorList>
            <person name="Kang S.-H."/>
            <person name="Pandey R.P."/>
            <person name="Lee C.-M."/>
            <person name="Sim J.-S."/>
            <person name="Jeong J.-T."/>
            <person name="Choi B.-S."/>
            <person name="Jung M."/>
            <person name="Ginzburg D."/>
            <person name="Zhao K."/>
            <person name="Won S.Y."/>
            <person name="Oh T.-J."/>
            <person name="Yu Y."/>
            <person name="Kim N.-H."/>
            <person name="Lee O.R."/>
            <person name="Lee T.-H."/>
            <person name="Bashyal P."/>
            <person name="Kim T.-S."/>
            <person name="Lee W.-H."/>
            <person name="Kawkins C."/>
            <person name="Kim C.-K."/>
            <person name="Kim J.S."/>
            <person name="Ahn B.O."/>
            <person name="Rhee S.Y."/>
            <person name="Sohng J.K."/>
        </authorList>
    </citation>
    <scope>NUCLEOTIDE SEQUENCE</scope>
    <source>
        <tissue evidence="4">Leaf</tissue>
    </source>
</reference>
<keyword evidence="3" id="KW-0175">Coiled coil</keyword>
<evidence type="ECO:0000256" key="2">
    <source>
        <dbReference type="ARBA" id="ARBA00023186"/>
    </source>
</evidence>
<protein>
    <submittedName>
        <fullName evidence="4">Uncharacterized protein</fullName>
    </submittedName>
</protein>
<keyword evidence="5" id="KW-1185">Reference proteome</keyword>
<evidence type="ECO:0000256" key="1">
    <source>
        <dbReference type="ARBA" id="ARBA00009054"/>
    </source>
</evidence>
<name>A0A834WDT7_9FABA</name>
<dbReference type="EMBL" id="JAAIUW010000008">
    <property type="protein sequence ID" value="KAF7819650.1"/>
    <property type="molecule type" value="Genomic_DNA"/>
</dbReference>
<proteinExistence type="inferred from homology"/>
<dbReference type="InterPro" id="IPR013805">
    <property type="entry name" value="GrpE_CC"/>
</dbReference>
<dbReference type="SUPFAM" id="SSF58014">
    <property type="entry name" value="Coiled-coil domain of nucleotide exchange factor GrpE"/>
    <property type="match status" value="1"/>
</dbReference>
<organism evidence="4 5">
    <name type="scientific">Senna tora</name>
    <dbReference type="NCBI Taxonomy" id="362788"/>
    <lineage>
        <taxon>Eukaryota</taxon>
        <taxon>Viridiplantae</taxon>
        <taxon>Streptophyta</taxon>
        <taxon>Embryophyta</taxon>
        <taxon>Tracheophyta</taxon>
        <taxon>Spermatophyta</taxon>
        <taxon>Magnoliopsida</taxon>
        <taxon>eudicotyledons</taxon>
        <taxon>Gunneridae</taxon>
        <taxon>Pentapetalae</taxon>
        <taxon>rosids</taxon>
        <taxon>fabids</taxon>
        <taxon>Fabales</taxon>
        <taxon>Fabaceae</taxon>
        <taxon>Caesalpinioideae</taxon>
        <taxon>Cassia clade</taxon>
        <taxon>Senna</taxon>
    </lineage>
</organism>
<evidence type="ECO:0000313" key="4">
    <source>
        <dbReference type="EMBL" id="KAF7819650.1"/>
    </source>
</evidence>
<comment type="caution">
    <text evidence="4">The sequence shown here is derived from an EMBL/GenBank/DDBJ whole genome shotgun (WGS) entry which is preliminary data.</text>
</comment>
<gene>
    <name evidence="4" type="ORF">G2W53_025105</name>
</gene>
<accession>A0A834WDT7</accession>
<evidence type="ECO:0000313" key="5">
    <source>
        <dbReference type="Proteomes" id="UP000634136"/>
    </source>
</evidence>
<comment type="similarity">
    <text evidence="1">Belongs to the GrpE family.</text>
</comment>
<sequence>MDSVQHYPVGRKIDKEGEQIKTLSKQIEELKSELSVAIAEQENAKRRQRAR</sequence>
<dbReference type="Proteomes" id="UP000634136">
    <property type="component" value="Unassembled WGS sequence"/>
</dbReference>